<feature type="transmembrane region" description="Helical" evidence="2">
    <location>
        <begin position="7"/>
        <end position="25"/>
    </location>
</feature>
<keyword evidence="4" id="KW-1185">Reference proteome</keyword>
<comment type="caution">
    <text evidence="3">The sequence shown here is derived from an EMBL/GenBank/DDBJ whole genome shotgun (WGS) entry which is preliminary data.</text>
</comment>
<reference evidence="3 4" key="1">
    <citation type="journal article" date="2024" name="Nat. Commun.">
        <title>Phylogenomics reveals the evolutionary origins of lichenization in chlorophyte algae.</title>
        <authorList>
            <person name="Puginier C."/>
            <person name="Libourel C."/>
            <person name="Otte J."/>
            <person name="Skaloud P."/>
            <person name="Haon M."/>
            <person name="Grisel S."/>
            <person name="Petersen M."/>
            <person name="Berrin J.G."/>
            <person name="Delaux P.M."/>
            <person name="Dal Grande F."/>
            <person name="Keller J."/>
        </authorList>
    </citation>
    <scope>NUCLEOTIDE SEQUENCE [LARGE SCALE GENOMIC DNA]</scope>
    <source>
        <strain evidence="3 4">SAG 216-7</strain>
    </source>
</reference>
<evidence type="ECO:0000313" key="4">
    <source>
        <dbReference type="Proteomes" id="UP001491310"/>
    </source>
</evidence>
<name>A0ABR2Z097_9CHLO</name>
<gene>
    <name evidence="3" type="ORF">WJX75_003958</name>
</gene>
<keyword evidence="2" id="KW-1133">Transmembrane helix</keyword>
<accession>A0ABR2Z097</accession>
<dbReference type="Proteomes" id="UP001491310">
    <property type="component" value="Unassembled WGS sequence"/>
</dbReference>
<feature type="region of interest" description="Disordered" evidence="1">
    <location>
        <begin position="76"/>
        <end position="106"/>
    </location>
</feature>
<sequence>MNYNEKLTWTFAAVAAASGSVWLFSEYGNSIQNGQTRQIVSCVLVFWLVFLVRSVMTFVWEFGIPKKEIPVGGGATAALKQEDEGEDASAQDATPARRRTRTRRDI</sequence>
<evidence type="ECO:0000256" key="1">
    <source>
        <dbReference type="SAM" id="MobiDB-lite"/>
    </source>
</evidence>
<evidence type="ECO:0000256" key="2">
    <source>
        <dbReference type="SAM" id="Phobius"/>
    </source>
</evidence>
<organism evidence="3 4">
    <name type="scientific">Coccomyxa subellipsoidea</name>
    <dbReference type="NCBI Taxonomy" id="248742"/>
    <lineage>
        <taxon>Eukaryota</taxon>
        <taxon>Viridiplantae</taxon>
        <taxon>Chlorophyta</taxon>
        <taxon>core chlorophytes</taxon>
        <taxon>Trebouxiophyceae</taxon>
        <taxon>Trebouxiophyceae incertae sedis</taxon>
        <taxon>Coccomyxaceae</taxon>
        <taxon>Coccomyxa</taxon>
    </lineage>
</organism>
<proteinExistence type="predicted"/>
<dbReference type="EMBL" id="JALJOT010000002">
    <property type="protein sequence ID" value="KAK9917400.1"/>
    <property type="molecule type" value="Genomic_DNA"/>
</dbReference>
<feature type="compositionally biased region" description="Basic residues" evidence="1">
    <location>
        <begin position="96"/>
        <end position="106"/>
    </location>
</feature>
<evidence type="ECO:0000313" key="3">
    <source>
        <dbReference type="EMBL" id="KAK9917400.1"/>
    </source>
</evidence>
<protein>
    <submittedName>
        <fullName evidence="3">Uncharacterized protein</fullName>
    </submittedName>
</protein>
<keyword evidence="2" id="KW-0472">Membrane</keyword>
<feature type="transmembrane region" description="Helical" evidence="2">
    <location>
        <begin position="37"/>
        <end position="60"/>
    </location>
</feature>
<keyword evidence="2" id="KW-0812">Transmembrane</keyword>